<proteinExistence type="predicted"/>
<dbReference type="EMBL" id="JBBNAG010000002">
    <property type="protein sequence ID" value="KAK9158484.1"/>
    <property type="molecule type" value="Genomic_DNA"/>
</dbReference>
<name>A0AAP0PXU6_9MAGN</name>
<protein>
    <submittedName>
        <fullName evidence="2">Uncharacterized protein</fullName>
    </submittedName>
</protein>
<evidence type="ECO:0000313" key="2">
    <source>
        <dbReference type="EMBL" id="KAK9158484.1"/>
    </source>
</evidence>
<reference evidence="2 3" key="1">
    <citation type="submission" date="2024-01" db="EMBL/GenBank/DDBJ databases">
        <title>Genome assemblies of Stephania.</title>
        <authorList>
            <person name="Yang L."/>
        </authorList>
    </citation>
    <scope>NUCLEOTIDE SEQUENCE [LARGE SCALE GENOMIC DNA]</scope>
    <source>
        <strain evidence="2">JXDWG</strain>
        <tissue evidence="2">Leaf</tissue>
    </source>
</reference>
<keyword evidence="1" id="KW-1133">Transmembrane helix</keyword>
<keyword evidence="3" id="KW-1185">Reference proteome</keyword>
<sequence>MHCALSSHLAYSSLSTAFIFSIRAFFSLLKFLSAIFSFYLNTTEKGCNCWQYTKHTGRAWLLISRSRRLQLIGDPANRGLLSI</sequence>
<organism evidence="2 3">
    <name type="scientific">Stephania cephalantha</name>
    <dbReference type="NCBI Taxonomy" id="152367"/>
    <lineage>
        <taxon>Eukaryota</taxon>
        <taxon>Viridiplantae</taxon>
        <taxon>Streptophyta</taxon>
        <taxon>Embryophyta</taxon>
        <taxon>Tracheophyta</taxon>
        <taxon>Spermatophyta</taxon>
        <taxon>Magnoliopsida</taxon>
        <taxon>Ranunculales</taxon>
        <taxon>Menispermaceae</taxon>
        <taxon>Menispermoideae</taxon>
        <taxon>Cissampelideae</taxon>
        <taxon>Stephania</taxon>
    </lineage>
</organism>
<accession>A0AAP0PXU6</accession>
<gene>
    <name evidence="2" type="ORF">Scep_005058</name>
</gene>
<evidence type="ECO:0000256" key="1">
    <source>
        <dbReference type="SAM" id="Phobius"/>
    </source>
</evidence>
<dbReference type="AlphaFoldDB" id="A0AAP0PXU6"/>
<keyword evidence="1" id="KW-0472">Membrane</keyword>
<comment type="caution">
    <text evidence="2">The sequence shown here is derived from an EMBL/GenBank/DDBJ whole genome shotgun (WGS) entry which is preliminary data.</text>
</comment>
<keyword evidence="1" id="KW-0812">Transmembrane</keyword>
<dbReference type="Proteomes" id="UP001419268">
    <property type="component" value="Unassembled WGS sequence"/>
</dbReference>
<evidence type="ECO:0000313" key="3">
    <source>
        <dbReference type="Proteomes" id="UP001419268"/>
    </source>
</evidence>
<feature type="transmembrane region" description="Helical" evidence="1">
    <location>
        <begin position="17"/>
        <end position="40"/>
    </location>
</feature>